<organism evidence="3 4">
    <name type="scientific">Pleodorina starrii</name>
    <dbReference type="NCBI Taxonomy" id="330485"/>
    <lineage>
        <taxon>Eukaryota</taxon>
        <taxon>Viridiplantae</taxon>
        <taxon>Chlorophyta</taxon>
        <taxon>core chlorophytes</taxon>
        <taxon>Chlorophyceae</taxon>
        <taxon>CS clade</taxon>
        <taxon>Chlamydomonadales</taxon>
        <taxon>Volvocaceae</taxon>
        <taxon>Pleodorina</taxon>
    </lineage>
</organism>
<name>A0A9W6BXP7_9CHLO</name>
<dbReference type="InterPro" id="IPR040046">
    <property type="entry name" value="FAM228"/>
</dbReference>
<sequence>MASQVVVGHRQVPERVRVYAPQLVVHELLQEGSTLSKTLQDEMNRSSSAPGVPRSPWQNEEAEVDSLRARVQQQRAIREAEMARQEAAFHASVQRRREAEMQRSDAKLGSLLGEVLVGMEAPNGPVSEAEAALAHATKVRGKKKESLHAEWHSKVFDTIQGRLVAALEERDPGAIESRLRNQYDQYLHTTNTKVGVFRDVIIEQDYNPLTAAQATIRIPTGDIRDPLKRDVLKGEYEKRMMSGGSFGRRSGSLPRSASAGSQVGGGGGSGGGAGPGRETLDTRMWGELAVTATPFGHCNDGMGAYVVRPNSGNLLCSSRVVMDHYEYPRTNEAAAAEVGPGKRRVPGPEQRRGRADLFDVVHHTCHMKPEGFTGGDRWLEARGKAKPVGPEQRRGRRDLTDVLKAPVEGRPPPVPTTAGGSPVGDLWLDAKGKARVEGPEVRRGRAGLYETLQHSNNPYEGGSKVGDLWLEHKGKRVLPKLPPEAGAALAGIPAPAVPRRAVDERLYGTHLMVAEGHVTVRD</sequence>
<feature type="region of interest" description="Disordered" evidence="2">
    <location>
        <begin position="39"/>
        <end position="59"/>
    </location>
</feature>
<feature type="compositionally biased region" description="Gly residues" evidence="2">
    <location>
        <begin position="262"/>
        <end position="275"/>
    </location>
</feature>
<dbReference type="EMBL" id="BRXU01000033">
    <property type="protein sequence ID" value="GLC60197.1"/>
    <property type="molecule type" value="Genomic_DNA"/>
</dbReference>
<reference evidence="3 4" key="1">
    <citation type="journal article" date="2023" name="Commun. Biol.">
        <title>Reorganization of the ancestral sex-determining regions during the evolution of trioecy in Pleodorina starrii.</title>
        <authorList>
            <person name="Takahashi K."/>
            <person name="Suzuki S."/>
            <person name="Kawai-Toyooka H."/>
            <person name="Yamamoto K."/>
            <person name="Hamaji T."/>
            <person name="Ootsuki R."/>
            <person name="Yamaguchi H."/>
            <person name="Kawachi M."/>
            <person name="Higashiyama T."/>
            <person name="Nozaki H."/>
        </authorList>
    </citation>
    <scope>NUCLEOTIDE SEQUENCE [LARGE SCALE GENOMIC DNA]</scope>
    <source>
        <strain evidence="3 4">NIES-4479</strain>
    </source>
</reference>
<evidence type="ECO:0000313" key="4">
    <source>
        <dbReference type="Proteomes" id="UP001165080"/>
    </source>
</evidence>
<comment type="caution">
    <text evidence="3">The sequence shown here is derived from an EMBL/GenBank/DDBJ whole genome shotgun (WGS) entry which is preliminary data.</text>
</comment>
<feature type="region of interest" description="Disordered" evidence="2">
    <location>
        <begin position="405"/>
        <end position="425"/>
    </location>
</feature>
<protein>
    <recommendedName>
        <fullName evidence="5">Flagellar associated protein</fullName>
    </recommendedName>
</protein>
<evidence type="ECO:0008006" key="5">
    <source>
        <dbReference type="Google" id="ProtNLM"/>
    </source>
</evidence>
<feature type="compositionally biased region" description="Low complexity" evidence="2">
    <location>
        <begin position="242"/>
        <end position="261"/>
    </location>
</feature>
<accession>A0A9W6BXP7</accession>
<dbReference type="AlphaFoldDB" id="A0A9W6BXP7"/>
<dbReference type="PANTHER" id="PTHR28584">
    <property type="entry name" value="FAMILY WITH SEQUENCE SIMILARITY 228 MEMBER A"/>
    <property type="match status" value="1"/>
</dbReference>
<evidence type="ECO:0000256" key="1">
    <source>
        <dbReference type="ARBA" id="ARBA00007753"/>
    </source>
</evidence>
<proteinExistence type="inferred from homology"/>
<dbReference type="OrthoDB" id="547133at2759"/>
<evidence type="ECO:0000256" key="2">
    <source>
        <dbReference type="SAM" id="MobiDB-lite"/>
    </source>
</evidence>
<keyword evidence="4" id="KW-1185">Reference proteome</keyword>
<dbReference type="PANTHER" id="PTHR28584:SF1">
    <property type="entry name" value="PROTEIN FAM228B"/>
    <property type="match status" value="1"/>
</dbReference>
<evidence type="ECO:0000313" key="3">
    <source>
        <dbReference type="EMBL" id="GLC60197.1"/>
    </source>
</evidence>
<comment type="similarity">
    <text evidence="1">Belongs to the FAM228 family.</text>
</comment>
<gene>
    <name evidence="3" type="primary">PLEST007594</name>
    <name evidence="3" type="ORF">PLESTB_001584500</name>
</gene>
<feature type="region of interest" description="Disordered" evidence="2">
    <location>
        <begin position="242"/>
        <end position="279"/>
    </location>
</feature>
<dbReference type="Proteomes" id="UP001165080">
    <property type="component" value="Unassembled WGS sequence"/>
</dbReference>